<comment type="caution">
    <text evidence="2">The sequence shown here is derived from an EMBL/GenBank/DDBJ whole genome shotgun (WGS) entry which is preliminary data.</text>
</comment>
<dbReference type="AlphaFoldDB" id="A0A9P6U6U8"/>
<dbReference type="InterPro" id="IPR053710">
    <property type="entry name" value="Arylamine_NAT_domain_sf"/>
</dbReference>
<proteinExistence type="inferred from homology"/>
<dbReference type="SUPFAM" id="SSF54001">
    <property type="entry name" value="Cysteine proteinases"/>
    <property type="match status" value="1"/>
</dbReference>
<evidence type="ECO:0000313" key="3">
    <source>
        <dbReference type="Proteomes" id="UP000807716"/>
    </source>
</evidence>
<dbReference type="PANTHER" id="PTHR11786:SF0">
    <property type="entry name" value="ARYLAMINE N-ACETYLTRANSFERASE 4-RELATED"/>
    <property type="match status" value="1"/>
</dbReference>
<dbReference type="OrthoDB" id="10260017at2759"/>
<dbReference type="Gene3D" id="3.30.2140.20">
    <property type="match status" value="1"/>
</dbReference>
<evidence type="ECO:0000256" key="1">
    <source>
        <dbReference type="ARBA" id="ARBA00006547"/>
    </source>
</evidence>
<protein>
    <submittedName>
        <fullName evidence="2">N-terminal acetyltransferase</fullName>
    </submittedName>
</protein>
<dbReference type="Pfam" id="PF00797">
    <property type="entry name" value="Acetyltransf_2"/>
    <property type="match status" value="1"/>
</dbReference>
<keyword evidence="3" id="KW-1185">Reference proteome</keyword>
<comment type="similarity">
    <text evidence="1">Belongs to the arylamine N-acetyltransferase family.</text>
</comment>
<accession>A0A9P6U6U8</accession>
<evidence type="ECO:0000313" key="2">
    <source>
        <dbReference type="EMBL" id="KAG0262170.1"/>
    </source>
</evidence>
<dbReference type="InterPro" id="IPR001447">
    <property type="entry name" value="Arylamine_N-AcTrfase"/>
</dbReference>
<reference evidence="2" key="1">
    <citation type="journal article" date="2020" name="Fungal Divers.">
        <title>Resolving the Mortierellaceae phylogeny through synthesis of multi-gene phylogenetics and phylogenomics.</title>
        <authorList>
            <person name="Vandepol N."/>
            <person name="Liber J."/>
            <person name="Desiro A."/>
            <person name="Na H."/>
            <person name="Kennedy M."/>
            <person name="Barry K."/>
            <person name="Grigoriev I.V."/>
            <person name="Miller A.N."/>
            <person name="O'Donnell K."/>
            <person name="Stajich J.E."/>
            <person name="Bonito G."/>
        </authorList>
    </citation>
    <scope>NUCLEOTIDE SEQUENCE</scope>
    <source>
        <strain evidence="2">BC1065</strain>
    </source>
</reference>
<dbReference type="EMBL" id="JAAAJB010000195">
    <property type="protein sequence ID" value="KAG0262170.1"/>
    <property type="molecule type" value="Genomic_DNA"/>
</dbReference>
<name>A0A9P6U6U8_9FUNG</name>
<dbReference type="PANTHER" id="PTHR11786">
    <property type="entry name" value="N-HYDROXYARYLAMINE O-ACETYLTRANSFERASE"/>
    <property type="match status" value="1"/>
</dbReference>
<gene>
    <name evidence="2" type="primary">NAT1_1</name>
    <name evidence="2" type="ORF">DFQ27_002504</name>
</gene>
<organism evidence="2 3">
    <name type="scientific">Actinomortierella ambigua</name>
    <dbReference type="NCBI Taxonomy" id="1343610"/>
    <lineage>
        <taxon>Eukaryota</taxon>
        <taxon>Fungi</taxon>
        <taxon>Fungi incertae sedis</taxon>
        <taxon>Mucoromycota</taxon>
        <taxon>Mortierellomycotina</taxon>
        <taxon>Mortierellomycetes</taxon>
        <taxon>Mortierellales</taxon>
        <taxon>Mortierellaceae</taxon>
        <taxon>Actinomortierella</taxon>
    </lineage>
</organism>
<dbReference type="Proteomes" id="UP000807716">
    <property type="component" value="Unassembled WGS sequence"/>
</dbReference>
<sequence>MTVPEERHLTSDEILEVLHFIGFPLEQADKLPAPTLETLTEFQYRAMTTIPFETLSLRLTKERHVDITLDGILDRVLRQRRGGWCFSLNRLCYEVLRGLGFKAQWVIARVCKPLKYGDPLVYGPPTHRTTLVLIEDKENNGGSVTTTFTKYLVDIGFGASPYKPIELREGAEVEYFGHRRRMSKVVHNQANTETLGNPVEEMWRLEEWMGRGRWGPCYAFTESQAYEVDAEMSNWYTCHSPNSFCSSRFWVMKGTADGKYLLLMQNDFKIRSANGTEFAMTCKTEKEREHVLEKYFNIHLTDEERECNDQKLP</sequence>
<dbReference type="InterPro" id="IPR038765">
    <property type="entry name" value="Papain-like_cys_pep_sf"/>
</dbReference>
<dbReference type="GO" id="GO:0016407">
    <property type="term" value="F:acetyltransferase activity"/>
    <property type="evidence" value="ECO:0007669"/>
    <property type="project" value="InterPro"/>
</dbReference>